<keyword evidence="3 5" id="KW-1133">Transmembrane helix</keyword>
<evidence type="ECO:0000259" key="7">
    <source>
        <dbReference type="Pfam" id="PF20520"/>
    </source>
</evidence>
<evidence type="ECO:0000256" key="5">
    <source>
        <dbReference type="SAM" id="Phobius"/>
    </source>
</evidence>
<keyword evidence="9" id="KW-1185">Reference proteome</keyword>
<keyword evidence="6" id="KW-0732">Signal</keyword>
<feature type="transmembrane region" description="Helical" evidence="5">
    <location>
        <begin position="292"/>
        <end position="312"/>
    </location>
</feature>
<evidence type="ECO:0000256" key="2">
    <source>
        <dbReference type="ARBA" id="ARBA00022692"/>
    </source>
</evidence>
<comment type="caution">
    <text evidence="8">The sequence shown here is derived from an EMBL/GenBank/DDBJ whole genome shotgun (WGS) entry which is preliminary data.</text>
</comment>
<feature type="domain" description="V-type proton ATPase subunit S1/VOA1 transmembrane" evidence="7">
    <location>
        <begin position="288"/>
        <end position="319"/>
    </location>
</feature>
<dbReference type="EMBL" id="JANAVB010032220">
    <property type="protein sequence ID" value="KAJ6810660.1"/>
    <property type="molecule type" value="Genomic_DNA"/>
</dbReference>
<dbReference type="GO" id="GO:0016020">
    <property type="term" value="C:membrane"/>
    <property type="evidence" value="ECO:0007669"/>
    <property type="project" value="UniProtKB-SubCell"/>
</dbReference>
<evidence type="ECO:0000313" key="8">
    <source>
        <dbReference type="EMBL" id="KAJ6810660.1"/>
    </source>
</evidence>
<comment type="subcellular location">
    <subcellularLocation>
        <location evidence="1">Membrane</location>
        <topology evidence="1">Single-pass membrane protein</topology>
    </subcellularLocation>
</comment>
<dbReference type="AlphaFoldDB" id="A0AAX6F2L9"/>
<name>A0AAX6F2L9_IRIPA</name>
<evidence type="ECO:0000256" key="4">
    <source>
        <dbReference type="ARBA" id="ARBA00023136"/>
    </source>
</evidence>
<feature type="chain" id="PRO_5043399617" description="V-type proton ATPase subunit S1/VOA1 transmembrane domain-containing protein" evidence="6">
    <location>
        <begin position="34"/>
        <end position="324"/>
    </location>
</feature>
<evidence type="ECO:0000256" key="6">
    <source>
        <dbReference type="SAM" id="SignalP"/>
    </source>
</evidence>
<evidence type="ECO:0000313" key="9">
    <source>
        <dbReference type="Proteomes" id="UP001140949"/>
    </source>
</evidence>
<reference evidence="8" key="2">
    <citation type="submission" date="2023-04" db="EMBL/GenBank/DDBJ databases">
        <authorList>
            <person name="Bruccoleri R.E."/>
            <person name="Oakeley E.J."/>
            <person name="Faust A.-M."/>
            <person name="Dessus-Babus S."/>
            <person name="Altorfer M."/>
            <person name="Burckhardt D."/>
            <person name="Oertli M."/>
            <person name="Naumann U."/>
            <person name="Petersen F."/>
            <person name="Wong J."/>
        </authorList>
    </citation>
    <scope>NUCLEOTIDE SEQUENCE</scope>
    <source>
        <strain evidence="8">GSM-AAB239-AS_SAM_17_03QT</strain>
        <tissue evidence="8">Leaf</tissue>
    </source>
</reference>
<dbReference type="PANTHER" id="PTHR35285">
    <property type="entry name" value="2-C-METHYL-D-ERYTHRITOL 4-PHOSPHATE CYTIDYLYLTRANSFERASE"/>
    <property type="match status" value="1"/>
</dbReference>
<accession>A0AAX6F2L9</accession>
<proteinExistence type="predicted"/>
<dbReference type="PANTHER" id="PTHR35285:SF1">
    <property type="entry name" value="2-C-METHYL-D-ERYTHRITOL 4-PHOSPHATE CYTIDYLYLTRANSFERASE"/>
    <property type="match status" value="1"/>
</dbReference>
<keyword evidence="2 5" id="KW-0812">Transmembrane</keyword>
<gene>
    <name evidence="8" type="ORF">M6B38_104025</name>
</gene>
<dbReference type="Pfam" id="PF20520">
    <property type="entry name" value="Ac45-VOA1_TM"/>
    <property type="match status" value="1"/>
</dbReference>
<keyword evidence="4 5" id="KW-0472">Membrane</keyword>
<sequence>MIRLLLQGKMEGLARPLMLSIVLLAAQISCVVPSPTVPAFLWSPKSYGLLHSDVKEVVNYQTISAKDLAKSVLSDGGWSNLLCSEKSDQQDVDVALVYIGRKLQSSEISKTKHADSTLLNLLKDSFTSSNVSIAFPYVAMSDGKDTLENSLITGFTENCGQGLGVNHIAYMDSCSLNGDNLKKLHGLQSFQDFVGSRMETKASGNTDLIVFCDEVAEESDLAQSEGKVLSGLVNFLEQSGAAYTVLYASDSYRSMQYPRLALSRFLAEGNASSDSTVCDGVCQIKSSLLEGIFVGIVLLIILLSGLCCMMGIDTPTRFEAPQES</sequence>
<protein>
    <recommendedName>
        <fullName evidence="7">V-type proton ATPase subunit S1/VOA1 transmembrane domain-containing protein</fullName>
    </recommendedName>
</protein>
<reference evidence="8" key="1">
    <citation type="journal article" date="2023" name="GigaByte">
        <title>Genome assembly of the bearded iris, Iris pallida Lam.</title>
        <authorList>
            <person name="Bruccoleri R.E."/>
            <person name="Oakeley E.J."/>
            <person name="Faust A.M.E."/>
            <person name="Altorfer M."/>
            <person name="Dessus-Babus S."/>
            <person name="Burckhardt D."/>
            <person name="Oertli M."/>
            <person name="Naumann U."/>
            <person name="Petersen F."/>
            <person name="Wong J."/>
        </authorList>
    </citation>
    <scope>NUCLEOTIDE SEQUENCE</scope>
    <source>
        <strain evidence="8">GSM-AAB239-AS_SAM_17_03QT</strain>
    </source>
</reference>
<organism evidence="8 9">
    <name type="scientific">Iris pallida</name>
    <name type="common">Sweet iris</name>
    <dbReference type="NCBI Taxonomy" id="29817"/>
    <lineage>
        <taxon>Eukaryota</taxon>
        <taxon>Viridiplantae</taxon>
        <taxon>Streptophyta</taxon>
        <taxon>Embryophyta</taxon>
        <taxon>Tracheophyta</taxon>
        <taxon>Spermatophyta</taxon>
        <taxon>Magnoliopsida</taxon>
        <taxon>Liliopsida</taxon>
        <taxon>Asparagales</taxon>
        <taxon>Iridaceae</taxon>
        <taxon>Iridoideae</taxon>
        <taxon>Irideae</taxon>
        <taxon>Iris</taxon>
    </lineage>
</organism>
<evidence type="ECO:0000256" key="3">
    <source>
        <dbReference type="ARBA" id="ARBA00022989"/>
    </source>
</evidence>
<dbReference type="InterPro" id="IPR046756">
    <property type="entry name" value="VAS1/VOA1_TM"/>
</dbReference>
<dbReference type="Proteomes" id="UP001140949">
    <property type="component" value="Unassembled WGS sequence"/>
</dbReference>
<evidence type="ECO:0000256" key="1">
    <source>
        <dbReference type="ARBA" id="ARBA00004167"/>
    </source>
</evidence>
<feature type="signal peptide" evidence="6">
    <location>
        <begin position="1"/>
        <end position="33"/>
    </location>
</feature>